<dbReference type="GO" id="GO:0015074">
    <property type="term" value="P:DNA integration"/>
    <property type="evidence" value="ECO:0007669"/>
    <property type="project" value="InterPro"/>
</dbReference>
<evidence type="ECO:0000313" key="2">
    <source>
        <dbReference type="EMBL" id="KIO19286.1"/>
    </source>
</evidence>
<dbReference type="OrthoDB" id="2681442at2759"/>
<dbReference type="Gene3D" id="1.10.443.10">
    <property type="entry name" value="Intergrase catalytic core"/>
    <property type="match status" value="1"/>
</dbReference>
<evidence type="ECO:0000256" key="1">
    <source>
        <dbReference type="ARBA" id="ARBA00023172"/>
    </source>
</evidence>
<dbReference type="InterPro" id="IPR052925">
    <property type="entry name" value="Phage_Integrase-like_Recomb"/>
</dbReference>
<dbReference type="AlphaFoldDB" id="A0A0C3Q688"/>
<organism evidence="2 3">
    <name type="scientific">Tulasnella calospora MUT 4182</name>
    <dbReference type="NCBI Taxonomy" id="1051891"/>
    <lineage>
        <taxon>Eukaryota</taxon>
        <taxon>Fungi</taxon>
        <taxon>Dikarya</taxon>
        <taxon>Basidiomycota</taxon>
        <taxon>Agaricomycotina</taxon>
        <taxon>Agaricomycetes</taxon>
        <taxon>Cantharellales</taxon>
        <taxon>Tulasnellaceae</taxon>
        <taxon>Tulasnella</taxon>
    </lineage>
</organism>
<dbReference type="GO" id="GO:0003677">
    <property type="term" value="F:DNA binding"/>
    <property type="evidence" value="ECO:0007669"/>
    <property type="project" value="InterPro"/>
</dbReference>
<dbReference type="HOGENOM" id="CLU_003292_9_0_1"/>
<reference evidence="3" key="2">
    <citation type="submission" date="2015-01" db="EMBL/GenBank/DDBJ databases">
        <title>Evolutionary Origins and Diversification of the Mycorrhizal Mutualists.</title>
        <authorList>
            <consortium name="DOE Joint Genome Institute"/>
            <consortium name="Mycorrhizal Genomics Consortium"/>
            <person name="Kohler A."/>
            <person name="Kuo A."/>
            <person name="Nagy L.G."/>
            <person name="Floudas D."/>
            <person name="Copeland A."/>
            <person name="Barry K.W."/>
            <person name="Cichocki N."/>
            <person name="Veneault-Fourrey C."/>
            <person name="LaButti K."/>
            <person name="Lindquist E.A."/>
            <person name="Lipzen A."/>
            <person name="Lundell T."/>
            <person name="Morin E."/>
            <person name="Murat C."/>
            <person name="Riley R."/>
            <person name="Ohm R."/>
            <person name="Sun H."/>
            <person name="Tunlid A."/>
            <person name="Henrissat B."/>
            <person name="Grigoriev I.V."/>
            <person name="Hibbett D.S."/>
            <person name="Martin F."/>
        </authorList>
    </citation>
    <scope>NUCLEOTIDE SEQUENCE [LARGE SCALE GENOMIC DNA]</scope>
    <source>
        <strain evidence="3">MUT 4182</strain>
    </source>
</reference>
<reference evidence="2 3" key="1">
    <citation type="submission" date="2014-04" db="EMBL/GenBank/DDBJ databases">
        <authorList>
            <consortium name="DOE Joint Genome Institute"/>
            <person name="Kuo A."/>
            <person name="Girlanda M."/>
            <person name="Perotto S."/>
            <person name="Kohler A."/>
            <person name="Nagy L.G."/>
            <person name="Floudas D."/>
            <person name="Copeland A."/>
            <person name="Barry K.W."/>
            <person name="Cichocki N."/>
            <person name="Veneault-Fourrey C."/>
            <person name="LaButti K."/>
            <person name="Lindquist E.A."/>
            <person name="Lipzen A."/>
            <person name="Lundell T."/>
            <person name="Morin E."/>
            <person name="Murat C."/>
            <person name="Sun H."/>
            <person name="Tunlid A."/>
            <person name="Henrissat B."/>
            <person name="Grigoriev I.V."/>
            <person name="Hibbett D.S."/>
            <person name="Martin F."/>
            <person name="Nordberg H.P."/>
            <person name="Cantor M.N."/>
            <person name="Hua S.X."/>
        </authorList>
    </citation>
    <scope>NUCLEOTIDE SEQUENCE [LARGE SCALE GENOMIC DNA]</scope>
    <source>
        <strain evidence="2 3">MUT 4182</strain>
    </source>
</reference>
<evidence type="ECO:0000313" key="3">
    <source>
        <dbReference type="Proteomes" id="UP000054248"/>
    </source>
</evidence>
<evidence type="ECO:0008006" key="4">
    <source>
        <dbReference type="Google" id="ProtNLM"/>
    </source>
</evidence>
<gene>
    <name evidence="2" type="ORF">M407DRAFT_50059</name>
</gene>
<feature type="non-terminal residue" evidence="2">
    <location>
        <position position="1"/>
    </location>
</feature>
<keyword evidence="1" id="KW-0233">DNA recombination</keyword>
<dbReference type="InterPro" id="IPR013762">
    <property type="entry name" value="Integrase-like_cat_sf"/>
</dbReference>
<keyword evidence="3" id="KW-1185">Reference proteome</keyword>
<dbReference type="PANTHER" id="PTHR34605:SF4">
    <property type="entry name" value="DNA ADENINE METHYLTRANSFERASE"/>
    <property type="match status" value="1"/>
</dbReference>
<proteinExistence type="predicted"/>
<dbReference type="GO" id="GO:0006310">
    <property type="term" value="P:DNA recombination"/>
    <property type="evidence" value="ECO:0007669"/>
    <property type="project" value="UniProtKB-KW"/>
</dbReference>
<dbReference type="InterPro" id="IPR011010">
    <property type="entry name" value="DNA_brk_join_enz"/>
</dbReference>
<accession>A0A0C3Q688</accession>
<name>A0A0C3Q688_9AGAM</name>
<feature type="non-terminal residue" evidence="2">
    <location>
        <position position="97"/>
    </location>
</feature>
<dbReference type="STRING" id="1051891.A0A0C3Q688"/>
<sequence>PSLAFQNHLFVNSRIPSHAPLLAYVITNGWKSLTTDTFMSRCNEIWSAHGLSSGHSFRIGRATEMLLRGVDPKLVMVQGRWSSDAFLRYWRKIEEIL</sequence>
<dbReference type="Proteomes" id="UP000054248">
    <property type="component" value="Unassembled WGS sequence"/>
</dbReference>
<dbReference type="SUPFAM" id="SSF56349">
    <property type="entry name" value="DNA breaking-rejoining enzymes"/>
    <property type="match status" value="1"/>
</dbReference>
<dbReference type="PANTHER" id="PTHR34605">
    <property type="entry name" value="PHAGE_INTEGRASE DOMAIN-CONTAINING PROTEIN"/>
    <property type="match status" value="1"/>
</dbReference>
<protein>
    <recommendedName>
        <fullName evidence="4">Tyr recombinase domain-containing protein</fullName>
    </recommendedName>
</protein>
<dbReference type="EMBL" id="KN823230">
    <property type="protein sequence ID" value="KIO19286.1"/>
    <property type="molecule type" value="Genomic_DNA"/>
</dbReference>